<keyword evidence="2" id="KW-1185">Reference proteome</keyword>
<evidence type="ECO:0000313" key="1">
    <source>
        <dbReference type="EMBL" id="MDC2889368.1"/>
    </source>
</evidence>
<dbReference type="RefSeq" id="WP_272180822.1">
    <property type="nucleotide sequence ID" value="NZ_JAQOMS010000002.1"/>
</dbReference>
<name>A0ABT5FCU4_9GAMM</name>
<evidence type="ECO:0000313" key="2">
    <source>
        <dbReference type="Proteomes" id="UP001528411"/>
    </source>
</evidence>
<dbReference type="Proteomes" id="UP001528411">
    <property type="component" value="Unassembled WGS sequence"/>
</dbReference>
<protein>
    <submittedName>
        <fullName evidence="1">Uncharacterized protein</fullName>
    </submittedName>
</protein>
<dbReference type="EMBL" id="JAQOMS010000002">
    <property type="protein sequence ID" value="MDC2889368.1"/>
    <property type="molecule type" value="Genomic_DNA"/>
</dbReference>
<organism evidence="1 2">
    <name type="scientific">Psychrosphaera algicola</name>
    <dbReference type="NCBI Taxonomy" id="3023714"/>
    <lineage>
        <taxon>Bacteria</taxon>
        <taxon>Pseudomonadati</taxon>
        <taxon>Pseudomonadota</taxon>
        <taxon>Gammaproteobacteria</taxon>
        <taxon>Alteromonadales</taxon>
        <taxon>Pseudoalteromonadaceae</taxon>
        <taxon>Psychrosphaera</taxon>
    </lineage>
</organism>
<comment type="caution">
    <text evidence="1">The sequence shown here is derived from an EMBL/GenBank/DDBJ whole genome shotgun (WGS) entry which is preliminary data.</text>
</comment>
<accession>A0ABT5FCU4</accession>
<proteinExistence type="predicted"/>
<sequence length="60" mass="6801">MKNSEFEVLRQKYQATAGNGQPQIKIIKKPQNRTTKNRFDTRLSQTGLIGAGHCRIPMLS</sequence>
<gene>
    <name evidence="1" type="ORF">PN838_11985</name>
</gene>
<reference evidence="1 2" key="1">
    <citation type="submission" date="2023-01" db="EMBL/GenBank/DDBJ databases">
        <title>Psychrosphaera sp. nov., isolated from marine algae.</title>
        <authorList>
            <person name="Bayburt H."/>
            <person name="Choi B.J."/>
            <person name="Kim J.M."/>
            <person name="Choi D.G."/>
            <person name="Jeon C.O."/>
        </authorList>
    </citation>
    <scope>NUCLEOTIDE SEQUENCE [LARGE SCALE GENOMIC DNA]</scope>
    <source>
        <strain evidence="1 2">G1-22</strain>
    </source>
</reference>